<gene>
    <name evidence="1" type="ORF">JJB09_03385</name>
</gene>
<dbReference type="Gene3D" id="1.10.530.10">
    <property type="match status" value="1"/>
</dbReference>
<reference evidence="1" key="1">
    <citation type="submission" date="2021-01" db="EMBL/GenBank/DDBJ databases">
        <title>Rhizobium sp. strain KVB221 16S ribosomal RNA gene Genome sequencing and assembly.</title>
        <authorList>
            <person name="Kang M."/>
        </authorList>
    </citation>
    <scope>NUCLEOTIDE SEQUENCE</scope>
    <source>
        <strain evidence="1">KVB221</strain>
    </source>
</reference>
<dbReference type="SUPFAM" id="SSF53955">
    <property type="entry name" value="Lysozyme-like"/>
    <property type="match status" value="1"/>
</dbReference>
<evidence type="ECO:0000313" key="1">
    <source>
        <dbReference type="EMBL" id="MBL0371061.1"/>
    </source>
</evidence>
<sequence length="214" mass="23731">MNRAKFYSAVRSRLFGGKLSRSQVAGIEAILDKWEKTYPDGDLRCLAYMLATAFHETGRTMQPVRETFADTDEDAIRNLDLAWRKGRLNQVRDPYWRKDAEGKSWLGRGLVQLTHKANYARLSGAVGIDLVARPERAMEMNVAIKILFAGMQGGMFTGHRLSDFFNGLRGDWSGARRVVNGTDRSNLIGGYGQAFHAALVAATMSAVEAARPAC</sequence>
<dbReference type="RefSeq" id="WP_201653114.1">
    <property type="nucleotide sequence ID" value="NZ_JAEQNC010000002.1"/>
</dbReference>
<protein>
    <recommendedName>
        <fullName evidence="3">Chitinase</fullName>
    </recommendedName>
</protein>
<keyword evidence="2" id="KW-1185">Reference proteome</keyword>
<proteinExistence type="predicted"/>
<dbReference type="InterPro" id="IPR023346">
    <property type="entry name" value="Lysozyme-like_dom_sf"/>
</dbReference>
<evidence type="ECO:0008006" key="3">
    <source>
        <dbReference type="Google" id="ProtNLM"/>
    </source>
</evidence>
<accession>A0A937CL05</accession>
<evidence type="ECO:0000313" key="2">
    <source>
        <dbReference type="Proteomes" id="UP000633219"/>
    </source>
</evidence>
<name>A0A937CL05_9HYPH</name>
<dbReference type="Proteomes" id="UP000633219">
    <property type="component" value="Unassembled WGS sequence"/>
</dbReference>
<comment type="caution">
    <text evidence="1">The sequence shown here is derived from an EMBL/GenBank/DDBJ whole genome shotgun (WGS) entry which is preliminary data.</text>
</comment>
<dbReference type="AlphaFoldDB" id="A0A937CL05"/>
<organism evidence="1 2">
    <name type="scientific">Rhizobium setariae</name>
    <dbReference type="NCBI Taxonomy" id="2801340"/>
    <lineage>
        <taxon>Bacteria</taxon>
        <taxon>Pseudomonadati</taxon>
        <taxon>Pseudomonadota</taxon>
        <taxon>Alphaproteobacteria</taxon>
        <taxon>Hyphomicrobiales</taxon>
        <taxon>Rhizobiaceae</taxon>
        <taxon>Rhizobium/Agrobacterium group</taxon>
        <taxon>Rhizobium</taxon>
    </lineage>
</organism>
<dbReference type="EMBL" id="JAEQNC010000002">
    <property type="protein sequence ID" value="MBL0371061.1"/>
    <property type="molecule type" value="Genomic_DNA"/>
</dbReference>